<accession>A0A5E4EVJ5</accession>
<dbReference type="PANTHER" id="PTHR31902">
    <property type="entry name" value="ACTIN PATCHES DISTAL PROTEIN 1"/>
    <property type="match status" value="1"/>
</dbReference>
<keyword evidence="2" id="KW-0812">Transmembrane</keyword>
<evidence type="ECO:0000313" key="3">
    <source>
        <dbReference type="EMBL" id="VVA17788.1"/>
    </source>
</evidence>
<dbReference type="InterPro" id="IPR009737">
    <property type="entry name" value="Aim32/Apd1-like"/>
</dbReference>
<dbReference type="EMBL" id="CABIKO010000026">
    <property type="protein sequence ID" value="VVA17788.1"/>
    <property type="molecule type" value="Genomic_DNA"/>
</dbReference>
<dbReference type="Gramene" id="VVA17788">
    <property type="protein sequence ID" value="VVA17788"/>
    <property type="gene ID" value="Prudul26B031462"/>
</dbReference>
<feature type="region of interest" description="Disordered" evidence="1">
    <location>
        <begin position="154"/>
        <end position="193"/>
    </location>
</feature>
<sequence>MRIAHPYPYRRHRPLSSLIILIVTQRNFSLISLSTSTSTSTSSTSTRRPLLLLPPPRSLRTLTMASDDLSTLPAEDEKYGFQRSEMYETKLAGTVDAYDRHVFLCYKTPEAWPSRVEGSESDPLPKFFASALKARKNDIAVKVRLNMKFNFIPNRGQMGVSSEEGEKINDQKLPNGEDNKKSEEKPQENGNQIQNNENFSGCCQGANGFTCCKDVSLEQNSGSEEKKLKETTEACGKKDALGRLSSLIGKWEQSDVLAAAAVVGAVATVAVAYSLYRRSG</sequence>
<keyword evidence="2" id="KW-1133">Transmembrane helix</keyword>
<proteinExistence type="predicted"/>
<protein>
    <submittedName>
        <fullName evidence="3">PREDICTED: altered inheritance of mitochondria</fullName>
    </submittedName>
</protein>
<feature type="compositionally biased region" description="Basic and acidic residues" evidence="1">
    <location>
        <begin position="164"/>
        <end position="187"/>
    </location>
</feature>
<gene>
    <name evidence="3" type="ORF">ALMOND_2B031462</name>
</gene>
<evidence type="ECO:0000256" key="1">
    <source>
        <dbReference type="SAM" id="MobiDB-lite"/>
    </source>
</evidence>
<reference evidence="4" key="1">
    <citation type="journal article" date="2020" name="Plant J.">
        <title>Transposons played a major role in the diversification between the closely related almond and peach genomes: results from the almond genome sequence.</title>
        <authorList>
            <person name="Alioto T."/>
            <person name="Alexiou K.G."/>
            <person name="Bardil A."/>
            <person name="Barteri F."/>
            <person name="Castanera R."/>
            <person name="Cruz F."/>
            <person name="Dhingra A."/>
            <person name="Duval H."/>
            <person name="Fernandez I Marti A."/>
            <person name="Frias L."/>
            <person name="Galan B."/>
            <person name="Garcia J.L."/>
            <person name="Howad W."/>
            <person name="Gomez-Garrido J."/>
            <person name="Gut M."/>
            <person name="Julca I."/>
            <person name="Morata J."/>
            <person name="Puigdomenech P."/>
            <person name="Ribeca P."/>
            <person name="Rubio Cabetas M.J."/>
            <person name="Vlasova A."/>
            <person name="Wirthensohn M."/>
            <person name="Garcia-Mas J."/>
            <person name="Gabaldon T."/>
            <person name="Casacuberta J.M."/>
            <person name="Arus P."/>
        </authorList>
    </citation>
    <scope>NUCLEOTIDE SEQUENCE [LARGE SCALE GENOMIC DNA]</scope>
    <source>
        <strain evidence="4">cv. Texas</strain>
    </source>
</reference>
<evidence type="ECO:0000256" key="2">
    <source>
        <dbReference type="SAM" id="Phobius"/>
    </source>
</evidence>
<dbReference type="PANTHER" id="PTHR31902:SF10">
    <property type="entry name" value="SUCRASE_FERREDOXIN-LIKE FAMILY PROTEIN"/>
    <property type="match status" value="1"/>
</dbReference>
<keyword evidence="2" id="KW-0472">Membrane</keyword>
<evidence type="ECO:0000313" key="4">
    <source>
        <dbReference type="Proteomes" id="UP000327085"/>
    </source>
</evidence>
<dbReference type="Proteomes" id="UP000327085">
    <property type="component" value="Chromosome 3"/>
</dbReference>
<dbReference type="AlphaFoldDB" id="A0A5E4EVJ5"/>
<feature type="transmembrane region" description="Helical" evidence="2">
    <location>
        <begin position="256"/>
        <end position="276"/>
    </location>
</feature>
<dbReference type="InParanoid" id="A0A5E4EVJ5"/>
<name>A0A5E4EVJ5_PRUDU</name>
<organism evidence="3 4">
    <name type="scientific">Prunus dulcis</name>
    <name type="common">Almond</name>
    <name type="synonym">Amygdalus dulcis</name>
    <dbReference type="NCBI Taxonomy" id="3755"/>
    <lineage>
        <taxon>Eukaryota</taxon>
        <taxon>Viridiplantae</taxon>
        <taxon>Streptophyta</taxon>
        <taxon>Embryophyta</taxon>
        <taxon>Tracheophyta</taxon>
        <taxon>Spermatophyta</taxon>
        <taxon>Magnoliopsida</taxon>
        <taxon>eudicotyledons</taxon>
        <taxon>Gunneridae</taxon>
        <taxon>Pentapetalae</taxon>
        <taxon>rosids</taxon>
        <taxon>fabids</taxon>
        <taxon>Rosales</taxon>
        <taxon>Rosaceae</taxon>
        <taxon>Amygdaloideae</taxon>
        <taxon>Amygdaleae</taxon>
        <taxon>Prunus</taxon>
    </lineage>
</organism>